<dbReference type="STRING" id="43775.SAMN04489760_10155"/>
<dbReference type="AlphaFoldDB" id="A0A1H7UA78"/>
<dbReference type="EMBL" id="FOBS01000001">
    <property type="protein sequence ID" value="SEL93664.1"/>
    <property type="molecule type" value="Genomic_DNA"/>
</dbReference>
<keyword evidence="2" id="KW-1185">Reference proteome</keyword>
<dbReference type="RefSeq" id="WP_093881778.1">
    <property type="nucleotide sequence ID" value="NZ_FOBS01000001.1"/>
</dbReference>
<evidence type="ECO:0000313" key="2">
    <source>
        <dbReference type="Proteomes" id="UP000198744"/>
    </source>
</evidence>
<evidence type="ECO:0000313" key="1">
    <source>
        <dbReference type="EMBL" id="SEL93664.1"/>
    </source>
</evidence>
<dbReference type="OrthoDB" id="4811652at2"/>
<reference evidence="1 2" key="1">
    <citation type="submission" date="2016-10" db="EMBL/GenBank/DDBJ databases">
        <authorList>
            <person name="de Groot N.N."/>
        </authorList>
    </citation>
    <scope>NUCLEOTIDE SEQUENCE [LARGE SCALE GENOMIC DNA]</scope>
    <source>
        <strain evidence="1 2">DSM 8423</strain>
    </source>
</reference>
<gene>
    <name evidence="1" type="ORF">SAMN04489760_10155</name>
</gene>
<dbReference type="Proteomes" id="UP000198744">
    <property type="component" value="Unassembled WGS sequence"/>
</dbReference>
<proteinExistence type="predicted"/>
<organism evidence="1 2">
    <name type="scientific">Syntrophus gentianae</name>
    <dbReference type="NCBI Taxonomy" id="43775"/>
    <lineage>
        <taxon>Bacteria</taxon>
        <taxon>Pseudomonadati</taxon>
        <taxon>Thermodesulfobacteriota</taxon>
        <taxon>Syntrophia</taxon>
        <taxon>Syntrophales</taxon>
        <taxon>Syntrophaceae</taxon>
        <taxon>Syntrophus</taxon>
    </lineage>
</organism>
<accession>A0A1H7UA78</accession>
<name>A0A1H7UA78_9BACT</name>
<protein>
    <submittedName>
        <fullName evidence="1">Uncharacterized protein</fullName>
    </submittedName>
</protein>
<sequence>MAHLDDMTDRMPQLYRDGEILRGVLMQPAVQLEILDELGRIIAHSHWFDAAWEREDVVRLARLLDIEAQPWQDVDEFRAWVHSLRNAWLRKSGSVTVSGLQSFVKEYVERYSRAAAISAVPPLTQWRDAPDPSAAAFIENPGLRRILPAGPSALQPLALFTVTNRGLYPVPLRFLLRNLSGAPEYVPLIANVTTGQALIYKGTIGQGERLWIDIAKDGTATATFEDREVSDRLVSIADFSPGTPFESSAILSPARAMILNRGENTLWFFPCALFDEQGLDRYLSALAALNISQGVFDSSAFDSSLFSQDALVQIFVAYEEAQPAGFSIELPAGLMLSEAGQLEEALEKRETLGSSLQEGVDKLKAAGVQGKVTLLELQEVQFQRDYLKDSMPKRFKSAGPTGTDQEPAIGAIFEKTGLNYSIFH</sequence>